<dbReference type="InterPro" id="IPR001087">
    <property type="entry name" value="GDSL"/>
</dbReference>
<comment type="caution">
    <text evidence="6">The sequence shown here is derived from an EMBL/GenBank/DDBJ whole genome shotgun (WGS) entry which is preliminary data.</text>
</comment>
<gene>
    <name evidence="6" type="ORF">WN944_007605</name>
</gene>
<evidence type="ECO:0000313" key="6">
    <source>
        <dbReference type="EMBL" id="KAK9215600.1"/>
    </source>
</evidence>
<dbReference type="EMBL" id="JBCGBO010000003">
    <property type="protein sequence ID" value="KAK9215600.1"/>
    <property type="molecule type" value="Genomic_DNA"/>
</dbReference>
<dbReference type="PANTHER" id="PTHR22835">
    <property type="entry name" value="ZINC FINGER FYVE DOMAIN CONTAINING PROTEIN"/>
    <property type="match status" value="1"/>
</dbReference>
<dbReference type="InterPro" id="IPR036514">
    <property type="entry name" value="SGNH_hydro_sf"/>
</dbReference>
<dbReference type="InterPro" id="IPR035669">
    <property type="entry name" value="SGNH_plant_lipase-like"/>
</dbReference>
<comment type="similarity">
    <text evidence="1">Belongs to the 'GDSL' lipolytic enzyme family.</text>
</comment>
<dbReference type="SUPFAM" id="SSF52266">
    <property type="entry name" value="SGNH hydrolase"/>
    <property type="match status" value="1"/>
</dbReference>
<dbReference type="GO" id="GO:0016788">
    <property type="term" value="F:hydrolase activity, acting on ester bonds"/>
    <property type="evidence" value="ECO:0007669"/>
    <property type="project" value="InterPro"/>
</dbReference>
<dbReference type="CDD" id="cd01837">
    <property type="entry name" value="SGNH_plant_lipase_like"/>
    <property type="match status" value="1"/>
</dbReference>
<proteinExistence type="inferred from homology"/>
<evidence type="ECO:0000256" key="5">
    <source>
        <dbReference type="SAM" id="SignalP"/>
    </source>
</evidence>
<dbReference type="PANTHER" id="PTHR22835:SF517">
    <property type="entry name" value="GDSL-LIKE LIPASE_ACYLHYDROLASE FAMILY PROTEIN, EXPRESSED"/>
    <property type="match status" value="1"/>
</dbReference>
<keyword evidence="7" id="KW-1185">Reference proteome</keyword>
<evidence type="ECO:0000256" key="3">
    <source>
        <dbReference type="ARBA" id="ARBA00022801"/>
    </source>
</evidence>
<dbReference type="AlphaFoldDB" id="A0AAP0MRG8"/>
<evidence type="ECO:0000256" key="4">
    <source>
        <dbReference type="ARBA" id="ARBA00023180"/>
    </source>
</evidence>
<keyword evidence="2 5" id="KW-0732">Signal</keyword>
<organism evidence="6 7">
    <name type="scientific">Citrus x changshan-huyou</name>
    <dbReference type="NCBI Taxonomy" id="2935761"/>
    <lineage>
        <taxon>Eukaryota</taxon>
        <taxon>Viridiplantae</taxon>
        <taxon>Streptophyta</taxon>
        <taxon>Embryophyta</taxon>
        <taxon>Tracheophyta</taxon>
        <taxon>Spermatophyta</taxon>
        <taxon>Magnoliopsida</taxon>
        <taxon>eudicotyledons</taxon>
        <taxon>Gunneridae</taxon>
        <taxon>Pentapetalae</taxon>
        <taxon>rosids</taxon>
        <taxon>malvids</taxon>
        <taxon>Sapindales</taxon>
        <taxon>Rutaceae</taxon>
        <taxon>Aurantioideae</taxon>
        <taxon>Citrus</taxon>
    </lineage>
</organism>
<keyword evidence="3" id="KW-0378">Hydrolase</keyword>
<evidence type="ECO:0008006" key="8">
    <source>
        <dbReference type="Google" id="ProtNLM"/>
    </source>
</evidence>
<keyword evidence="4" id="KW-0325">Glycoprotein</keyword>
<sequence length="373" mass="41506">MAENVHFSPVLALICFFLLAPSPLPCNAQTLKTCGLNSIYQLGDSVSDTGNLIQEHPESAFAKLPYGETFFKNATGRCSNGLLMIDYFAISAGIPFVDAFLNSNASLYIQGHGVNFAVAGSTALPSYILADKKISSPVTNSSLSTQLDWMFTYFNGICYDYDDCAQKLKSSLFIVGEIGENDYKYALFQGKTVEEVKTLVPEVVQAIKDSVTRVIDFGAVRVVVPGNFPVGCFPIYLTQFRTNDSAAYDQFHCLKCLNNLSFHHNELLQQAIQELKNEHPNVAIIYGDYYTAFMWILGHVRTLEFDNGSMQKACCGIGGDYDFNLTKMCGMSGVPVCENPDKRISWDGVHLTQKANKYMAMWLIRDIFPKLWC</sequence>
<dbReference type="Gene3D" id="3.40.50.1110">
    <property type="entry name" value="SGNH hydrolase"/>
    <property type="match status" value="1"/>
</dbReference>
<reference evidence="6 7" key="1">
    <citation type="submission" date="2024-05" db="EMBL/GenBank/DDBJ databases">
        <title>Haplotype-resolved chromosome-level genome assembly of Huyou (Citrus changshanensis).</title>
        <authorList>
            <person name="Miao C."/>
            <person name="Chen W."/>
            <person name="Wu Y."/>
            <person name="Wang L."/>
            <person name="Zhao S."/>
            <person name="Grierson D."/>
            <person name="Xu C."/>
            <person name="Chen K."/>
        </authorList>
    </citation>
    <scope>NUCLEOTIDE SEQUENCE [LARGE SCALE GENOMIC DNA]</scope>
    <source>
        <strain evidence="6">01-14</strain>
        <tissue evidence="6">Leaf</tissue>
    </source>
</reference>
<name>A0AAP0MRG8_9ROSI</name>
<feature type="signal peptide" evidence="5">
    <location>
        <begin position="1"/>
        <end position="28"/>
    </location>
</feature>
<dbReference type="Proteomes" id="UP001428341">
    <property type="component" value="Unassembled WGS sequence"/>
</dbReference>
<accession>A0AAP0MRG8</accession>
<evidence type="ECO:0000256" key="1">
    <source>
        <dbReference type="ARBA" id="ARBA00008668"/>
    </source>
</evidence>
<dbReference type="Pfam" id="PF00657">
    <property type="entry name" value="Lipase_GDSL"/>
    <property type="match status" value="1"/>
</dbReference>
<feature type="chain" id="PRO_5042832653" description="Acetylajmalan esterase-like" evidence="5">
    <location>
        <begin position="29"/>
        <end position="373"/>
    </location>
</feature>
<evidence type="ECO:0000256" key="2">
    <source>
        <dbReference type="ARBA" id="ARBA00022729"/>
    </source>
</evidence>
<protein>
    <recommendedName>
        <fullName evidence="8">Acetylajmalan esterase-like</fullName>
    </recommendedName>
</protein>
<evidence type="ECO:0000313" key="7">
    <source>
        <dbReference type="Proteomes" id="UP001428341"/>
    </source>
</evidence>